<dbReference type="EMBL" id="JBFXLS010000043">
    <property type="protein sequence ID" value="KAL2824556.1"/>
    <property type="molecule type" value="Genomic_DNA"/>
</dbReference>
<comment type="caution">
    <text evidence="2">The sequence shown here is derived from an EMBL/GenBank/DDBJ whole genome shotgun (WGS) entry which is preliminary data.</text>
</comment>
<evidence type="ECO:0000256" key="1">
    <source>
        <dbReference type="SAM" id="MobiDB-lite"/>
    </source>
</evidence>
<proteinExistence type="predicted"/>
<feature type="region of interest" description="Disordered" evidence="1">
    <location>
        <begin position="69"/>
        <end position="98"/>
    </location>
</feature>
<sequence length="402" mass="45642">MLPLRPLLPSSRILLQLNPPSRYLSHSSKVHYVKLKRPWVRNLLTKCLFYGLALYTCGISDLWPRDDPSLHDADTRKSSPKEGTREYSKVDESKQSTHDSFRNRFIPLGWPRLQQSNLYASSDPEWQAFVKISKDNERKRALQDELLSIVRSEVSRADPVKRIIGPLVPSSDYWLMFRYPNRPPPAYYRSGLEITEAGVSWVSKPMSQEGGDTLRRSMRPLFMALAVKDASLVFWKSFIEKFKASNSDDPRALSLSDSLPTLMSSDFTTLDKLGDTSPSEPQLLKSTNSQSSTSKNDETSHLHPSIILSTLQRLPLPEFGPESDLNAARLAFKRRLIECWTHERRNPRRGTFFLAGPVGLKGSSGFCRIEVAGQYDPVTSKWVSISWFVRDINAHGGQVNKT</sequence>
<feature type="region of interest" description="Disordered" evidence="1">
    <location>
        <begin position="270"/>
        <end position="301"/>
    </location>
</feature>
<protein>
    <submittedName>
        <fullName evidence="2">Uncharacterized protein</fullName>
    </submittedName>
</protein>
<reference evidence="2 3" key="1">
    <citation type="submission" date="2024-07" db="EMBL/GenBank/DDBJ databases">
        <title>Section-level genome sequencing and comparative genomics of Aspergillus sections Usti and Cavernicolus.</title>
        <authorList>
            <consortium name="Lawrence Berkeley National Laboratory"/>
            <person name="Nybo J.L."/>
            <person name="Vesth T.C."/>
            <person name="Theobald S."/>
            <person name="Frisvad J.C."/>
            <person name="Larsen T.O."/>
            <person name="Kjaerboelling I."/>
            <person name="Rothschild-Mancinelli K."/>
            <person name="Lyhne E.K."/>
            <person name="Kogle M.E."/>
            <person name="Barry K."/>
            <person name="Clum A."/>
            <person name="Na H."/>
            <person name="Ledsgaard L."/>
            <person name="Lin J."/>
            <person name="Lipzen A."/>
            <person name="Kuo A."/>
            <person name="Riley R."/>
            <person name="Mondo S."/>
            <person name="LaButti K."/>
            <person name="Haridas S."/>
            <person name="Pangalinan J."/>
            <person name="Salamov A.A."/>
            <person name="Simmons B.A."/>
            <person name="Magnuson J.K."/>
            <person name="Chen J."/>
            <person name="Drula E."/>
            <person name="Henrissat B."/>
            <person name="Wiebenga A."/>
            <person name="Lubbers R.J."/>
            <person name="Gomes A.C."/>
            <person name="Makela M.R."/>
            <person name="Stajich J."/>
            <person name="Grigoriev I.V."/>
            <person name="Mortensen U.H."/>
            <person name="De vries R.P."/>
            <person name="Baker S.E."/>
            <person name="Andersen M.R."/>
        </authorList>
    </citation>
    <scope>NUCLEOTIDE SEQUENCE [LARGE SCALE GENOMIC DNA]</scope>
    <source>
        <strain evidence="2 3">CBS 600.67</strain>
    </source>
</reference>
<evidence type="ECO:0000313" key="2">
    <source>
        <dbReference type="EMBL" id="KAL2824556.1"/>
    </source>
</evidence>
<accession>A0ABR4I9W8</accession>
<evidence type="ECO:0000313" key="3">
    <source>
        <dbReference type="Proteomes" id="UP001610335"/>
    </source>
</evidence>
<dbReference type="Proteomes" id="UP001610335">
    <property type="component" value="Unassembled WGS sequence"/>
</dbReference>
<gene>
    <name evidence="2" type="ORF">BDW59DRAFT_147514</name>
</gene>
<keyword evidence="3" id="KW-1185">Reference proteome</keyword>
<organism evidence="2 3">
    <name type="scientific">Aspergillus cavernicola</name>
    <dbReference type="NCBI Taxonomy" id="176166"/>
    <lineage>
        <taxon>Eukaryota</taxon>
        <taxon>Fungi</taxon>
        <taxon>Dikarya</taxon>
        <taxon>Ascomycota</taxon>
        <taxon>Pezizomycotina</taxon>
        <taxon>Eurotiomycetes</taxon>
        <taxon>Eurotiomycetidae</taxon>
        <taxon>Eurotiales</taxon>
        <taxon>Aspergillaceae</taxon>
        <taxon>Aspergillus</taxon>
        <taxon>Aspergillus subgen. Nidulantes</taxon>
    </lineage>
</organism>
<name>A0ABR4I9W8_9EURO</name>
<feature type="compositionally biased region" description="Low complexity" evidence="1">
    <location>
        <begin position="282"/>
        <end position="294"/>
    </location>
</feature>